<evidence type="ECO:0000256" key="1">
    <source>
        <dbReference type="ARBA" id="ARBA00022723"/>
    </source>
</evidence>
<dbReference type="GO" id="GO:0070530">
    <property type="term" value="F:K63-linked polyubiquitin modification-dependent protein binding"/>
    <property type="evidence" value="ECO:0007669"/>
    <property type="project" value="TreeGrafter"/>
</dbReference>
<feature type="domain" description="ZZ-type" evidence="6">
    <location>
        <begin position="119"/>
        <end position="170"/>
    </location>
</feature>
<keyword evidence="3" id="KW-0862">Zinc</keyword>
<evidence type="ECO:0000256" key="4">
    <source>
        <dbReference type="PROSITE-ProRule" id="PRU00228"/>
    </source>
</evidence>
<evidence type="ECO:0000259" key="7">
    <source>
        <dbReference type="PROSITE" id="PS51745"/>
    </source>
</evidence>
<reference evidence="8" key="1">
    <citation type="journal article" date="2014" name="PLoS ONE">
        <title>Transcriptome-Based Identification of ABC Transporters in the Western Tarnished Plant Bug Lygus hesperus.</title>
        <authorList>
            <person name="Hull J.J."/>
            <person name="Chaney K."/>
            <person name="Geib S.M."/>
            <person name="Fabrick J.A."/>
            <person name="Brent C.S."/>
            <person name="Walsh D."/>
            <person name="Lavine L.C."/>
        </authorList>
    </citation>
    <scope>NUCLEOTIDE SEQUENCE</scope>
</reference>
<dbReference type="InterPro" id="IPR009060">
    <property type="entry name" value="UBA-like_sf"/>
</dbReference>
<dbReference type="GO" id="GO:0016235">
    <property type="term" value="C:aggresome"/>
    <property type="evidence" value="ECO:0007669"/>
    <property type="project" value="TreeGrafter"/>
</dbReference>
<dbReference type="GO" id="GO:0005080">
    <property type="term" value="F:protein kinase C binding"/>
    <property type="evidence" value="ECO:0007669"/>
    <property type="project" value="TreeGrafter"/>
</dbReference>
<dbReference type="Gene3D" id="1.10.8.10">
    <property type="entry name" value="DNA helicase RuvA subunit, C-terminal domain"/>
    <property type="match status" value="1"/>
</dbReference>
<dbReference type="GO" id="GO:0008270">
    <property type="term" value="F:zinc ion binding"/>
    <property type="evidence" value="ECO:0007669"/>
    <property type="project" value="UniProtKB-KW"/>
</dbReference>
<dbReference type="SUPFAM" id="SSF57850">
    <property type="entry name" value="RING/U-box"/>
    <property type="match status" value="1"/>
</dbReference>
<dbReference type="SUPFAM" id="SSF46934">
    <property type="entry name" value="UBA-like"/>
    <property type="match status" value="1"/>
</dbReference>
<dbReference type="AlphaFoldDB" id="A0A0A9Z0A7"/>
<dbReference type="SUPFAM" id="SSF54277">
    <property type="entry name" value="CAD &amp; PB1 domains"/>
    <property type="match status" value="1"/>
</dbReference>
<dbReference type="GO" id="GO:0035973">
    <property type="term" value="P:aggrephagy"/>
    <property type="evidence" value="ECO:0007669"/>
    <property type="project" value="TreeGrafter"/>
</dbReference>
<dbReference type="PANTHER" id="PTHR15090">
    <property type="entry name" value="SEQUESTOSOME 1-RELATED"/>
    <property type="match status" value="1"/>
</dbReference>
<dbReference type="InterPro" id="IPR053793">
    <property type="entry name" value="PB1-like"/>
</dbReference>
<dbReference type="InterPro" id="IPR043145">
    <property type="entry name" value="Znf_ZZ_sf"/>
</dbReference>
<accession>A0A0A9Z0A7</accession>
<keyword evidence="1" id="KW-0479">Metal-binding</keyword>
<dbReference type="Gene3D" id="3.10.20.90">
    <property type="entry name" value="Phosphatidylinositol 3-kinase Catalytic Subunit, Chain A, domain 1"/>
    <property type="match status" value="1"/>
</dbReference>
<evidence type="ECO:0000313" key="8">
    <source>
        <dbReference type="EMBL" id="JAG38677.1"/>
    </source>
</evidence>
<dbReference type="Pfam" id="PF00564">
    <property type="entry name" value="PB1"/>
    <property type="match status" value="1"/>
</dbReference>
<gene>
    <name evidence="8" type="primary">Sqstm1</name>
    <name evidence="8" type="ORF">CM83_50945</name>
</gene>
<feature type="compositionally biased region" description="Low complexity" evidence="5">
    <location>
        <begin position="353"/>
        <end position="373"/>
    </location>
</feature>
<evidence type="ECO:0000256" key="5">
    <source>
        <dbReference type="SAM" id="MobiDB-lite"/>
    </source>
</evidence>
<reference evidence="8" key="2">
    <citation type="submission" date="2014-07" db="EMBL/GenBank/DDBJ databases">
        <authorList>
            <person name="Hull J."/>
        </authorList>
    </citation>
    <scope>NUCLEOTIDE SEQUENCE</scope>
</reference>
<dbReference type="FunFam" id="3.10.20.90:FF:000320">
    <property type="entry name" value="Predicted protein"/>
    <property type="match status" value="1"/>
</dbReference>
<evidence type="ECO:0000256" key="2">
    <source>
        <dbReference type="ARBA" id="ARBA00022771"/>
    </source>
</evidence>
<feature type="region of interest" description="Disordered" evidence="5">
    <location>
        <begin position="353"/>
        <end position="428"/>
    </location>
</feature>
<feature type="compositionally biased region" description="Basic and acidic residues" evidence="5">
    <location>
        <begin position="277"/>
        <end position="291"/>
    </location>
</feature>
<dbReference type="EMBL" id="GBHO01004927">
    <property type="protein sequence ID" value="JAG38677.1"/>
    <property type="molecule type" value="Transcribed_RNA"/>
</dbReference>
<dbReference type="InterPro" id="IPR000270">
    <property type="entry name" value="PB1_dom"/>
</dbReference>
<evidence type="ECO:0000256" key="3">
    <source>
        <dbReference type="ARBA" id="ARBA00022833"/>
    </source>
</evidence>
<dbReference type="GO" id="GO:0044753">
    <property type="term" value="C:amphisome"/>
    <property type="evidence" value="ECO:0007669"/>
    <property type="project" value="TreeGrafter"/>
</dbReference>
<dbReference type="SMART" id="SM00291">
    <property type="entry name" value="ZnF_ZZ"/>
    <property type="match status" value="1"/>
</dbReference>
<dbReference type="PROSITE" id="PS50135">
    <property type="entry name" value="ZF_ZZ_2"/>
    <property type="match status" value="1"/>
</dbReference>
<proteinExistence type="predicted"/>
<dbReference type="CDD" id="cd02340">
    <property type="entry name" value="ZZ_NBR1_like"/>
    <property type="match status" value="1"/>
</dbReference>
<dbReference type="InterPro" id="IPR000433">
    <property type="entry name" value="Znf_ZZ"/>
</dbReference>
<dbReference type="SMART" id="SM00666">
    <property type="entry name" value="PB1"/>
    <property type="match status" value="1"/>
</dbReference>
<dbReference type="PROSITE" id="PS51745">
    <property type="entry name" value="PB1"/>
    <property type="match status" value="1"/>
</dbReference>
<keyword evidence="2 4" id="KW-0863">Zinc-finger</keyword>
<organism evidence="8">
    <name type="scientific">Lygus hesperus</name>
    <name type="common">Western plant bug</name>
    <dbReference type="NCBI Taxonomy" id="30085"/>
    <lineage>
        <taxon>Eukaryota</taxon>
        <taxon>Metazoa</taxon>
        <taxon>Ecdysozoa</taxon>
        <taxon>Arthropoda</taxon>
        <taxon>Hexapoda</taxon>
        <taxon>Insecta</taxon>
        <taxon>Pterygota</taxon>
        <taxon>Neoptera</taxon>
        <taxon>Paraneoptera</taxon>
        <taxon>Hemiptera</taxon>
        <taxon>Heteroptera</taxon>
        <taxon>Panheteroptera</taxon>
        <taxon>Cimicomorpha</taxon>
        <taxon>Miridae</taxon>
        <taxon>Mirini</taxon>
        <taxon>Lygus</taxon>
    </lineage>
</organism>
<dbReference type="Gene3D" id="3.30.60.90">
    <property type="match status" value="1"/>
</dbReference>
<name>A0A0A9Z0A7_LYGHE</name>
<dbReference type="PANTHER" id="PTHR15090:SF0">
    <property type="entry name" value="SEQUESTOSOME-1"/>
    <property type="match status" value="1"/>
</dbReference>
<dbReference type="InterPro" id="IPR052260">
    <property type="entry name" value="Autophagy_Rcpt_SigReg"/>
</dbReference>
<sequence>MTMMDDAQFKVILNRPNQPAEIRRFTVDKDVVTNYGYLRQKLYAIFPVLQSTGMTISWKDSEDDLVMIGSDEELIIALTEMEGNCKKLFVNGVTPGVSFAAQGPAAAGTRPENHPKVTHDGVTCDGCDSGVISGYRYKCMVCPDFDLCFDCEQRGFHPEHVMIRYPFPVAKTRDYHFVKKLKKLHKKFDHHHISEPDFLGHDHRKSFKGHRGDRCPAFSEDVTELVEDFVTSLRTQVVQVTPDIIQQVVDSLSNLNMSGLDGSDPTAAPGTSSSNRKQGESSKKRDKDVPGKKRGCPFVERRSEMSAAMSAAHPPLANLISNVMQQVGSVAPHVMPNILSALNQMGAAVNANTPPTAATAASSAATKDGTTTDQGTPSASAPTTEPMVINLDEESQPPTVTPTPPQPEVLSSPTVQKPVDGASTNTEPLSQFHQMIDRQLQNMLNMGFNNEGGWLRDMLISNGGDITKVLDHLGGASKEGSTLSRLELD</sequence>
<dbReference type="GO" id="GO:0007032">
    <property type="term" value="P:endosome organization"/>
    <property type="evidence" value="ECO:0007669"/>
    <property type="project" value="TreeGrafter"/>
</dbReference>
<feature type="region of interest" description="Disordered" evidence="5">
    <location>
        <begin position="256"/>
        <end position="297"/>
    </location>
</feature>
<dbReference type="Pfam" id="PF00569">
    <property type="entry name" value="ZZ"/>
    <property type="match status" value="1"/>
</dbReference>
<evidence type="ECO:0000259" key="6">
    <source>
        <dbReference type="PROSITE" id="PS50135"/>
    </source>
</evidence>
<feature type="compositionally biased region" description="Polar residues" evidence="5">
    <location>
        <begin position="374"/>
        <end position="383"/>
    </location>
</feature>
<dbReference type="PROSITE" id="PS01357">
    <property type="entry name" value="ZF_ZZ_1"/>
    <property type="match status" value="1"/>
</dbReference>
<dbReference type="GO" id="GO:0000423">
    <property type="term" value="P:mitophagy"/>
    <property type="evidence" value="ECO:0007669"/>
    <property type="project" value="TreeGrafter"/>
</dbReference>
<protein>
    <submittedName>
        <fullName evidence="8">Sequestosome-1</fullName>
    </submittedName>
</protein>
<feature type="domain" description="PB1" evidence="7">
    <location>
        <begin position="6"/>
        <end position="93"/>
    </location>
</feature>